<evidence type="ECO:0000313" key="3">
    <source>
        <dbReference type="EMBL" id="GFP31171.1"/>
    </source>
</evidence>
<accession>A0A6V8PK01</accession>
<dbReference type="EMBL" id="BLSD01000255">
    <property type="protein sequence ID" value="GFP40447.1"/>
    <property type="molecule type" value="Genomic_DNA"/>
</dbReference>
<dbReference type="InterPro" id="IPR009241">
    <property type="entry name" value="HigB-like"/>
</dbReference>
<evidence type="ECO:0000313" key="5">
    <source>
        <dbReference type="Proteomes" id="UP000569018"/>
    </source>
</evidence>
<proteinExistence type="predicted"/>
<comment type="caution">
    <text evidence="3">The sequence shown here is derived from an EMBL/GenBank/DDBJ whole genome shotgun (WGS) entry which is preliminary data.</text>
</comment>
<name>A0A6V8PK01_9ACTN</name>
<evidence type="ECO:0000313" key="7">
    <source>
        <dbReference type="Proteomes" id="UP000585609"/>
    </source>
</evidence>
<gene>
    <name evidence="1" type="ORF">HKBW3S03_01460</name>
    <name evidence="2" type="ORF">HKBW3S09_01529</name>
    <name evidence="3" type="ORF">HKBW3S34_02090</name>
    <name evidence="4" type="ORF">HKBW3S47_02143</name>
</gene>
<dbReference type="Proteomes" id="UP000574717">
    <property type="component" value="Unassembled WGS sequence"/>
</dbReference>
<protein>
    <recommendedName>
        <fullName evidence="9">Type II toxin-antitoxin system RelE/ParE family toxin</fullName>
    </recommendedName>
</protein>
<dbReference type="AlphaFoldDB" id="A0A6V8PK01"/>
<dbReference type="RefSeq" id="WP_176236311.1">
    <property type="nucleotide sequence ID" value="NZ_BLRU01000190.1"/>
</dbReference>
<sequence>MWAYDFYRDDQGREPVKDFILSLNKKERGKVLQMIQILSEFGPTLPFPYSSQVEGKMRELRAHYGKTHFRILYYCDPKGVFILLHAFKKRAQKIPQKEIRIAIERMFNAQNKRGG</sequence>
<evidence type="ECO:0000313" key="4">
    <source>
        <dbReference type="EMBL" id="GFP40447.1"/>
    </source>
</evidence>
<evidence type="ECO:0000313" key="1">
    <source>
        <dbReference type="EMBL" id="GFP19956.1"/>
    </source>
</evidence>
<dbReference type="Pfam" id="PF05973">
    <property type="entry name" value="Gp49"/>
    <property type="match status" value="1"/>
</dbReference>
<evidence type="ECO:0000313" key="6">
    <source>
        <dbReference type="Proteomes" id="UP000574717"/>
    </source>
</evidence>
<dbReference type="EMBL" id="BLRW01000318">
    <property type="protein sequence ID" value="GFP24063.1"/>
    <property type="molecule type" value="Genomic_DNA"/>
</dbReference>
<reference evidence="5 6" key="1">
    <citation type="journal article" date="2020" name="Front. Microbiol.">
        <title>Single-cell genomics of novel Actinobacteria with the Wood-Ljungdahl pathway discovered in a serpentinizing system.</title>
        <authorList>
            <person name="Merino N."/>
            <person name="Kawai M."/>
            <person name="Boyd E.S."/>
            <person name="Colman D.R."/>
            <person name="McGlynn S.E."/>
            <person name="Nealson K.H."/>
            <person name="Kurokawa K."/>
            <person name="Hongoh Y."/>
        </authorList>
    </citation>
    <scope>NUCLEOTIDE SEQUENCE [LARGE SCALE GENOMIC DNA]</scope>
    <source>
        <strain evidence="1 6">S03</strain>
        <strain evidence="2 7">S09_30</strain>
        <strain evidence="3 8">S34</strain>
        <strain evidence="4 5">S47</strain>
    </source>
</reference>
<dbReference type="Proteomes" id="UP000585609">
    <property type="component" value="Unassembled WGS sequence"/>
</dbReference>
<dbReference type="Proteomes" id="UP000588083">
    <property type="component" value="Unassembled WGS sequence"/>
</dbReference>
<dbReference type="EMBL" id="BLRU01000190">
    <property type="protein sequence ID" value="GFP19956.1"/>
    <property type="molecule type" value="Genomic_DNA"/>
</dbReference>
<dbReference type="Proteomes" id="UP000569018">
    <property type="component" value="Unassembled WGS sequence"/>
</dbReference>
<organism evidence="3 8">
    <name type="scientific">Candidatus Hakubella thermalkaliphila</name>
    <dbReference type="NCBI Taxonomy" id="2754717"/>
    <lineage>
        <taxon>Bacteria</taxon>
        <taxon>Bacillati</taxon>
        <taxon>Actinomycetota</taxon>
        <taxon>Actinomycetota incertae sedis</taxon>
        <taxon>Candidatus Hakubellales</taxon>
        <taxon>Candidatus Hakubellaceae</taxon>
        <taxon>Candidatus Hakubella</taxon>
    </lineage>
</organism>
<evidence type="ECO:0000313" key="2">
    <source>
        <dbReference type="EMBL" id="GFP24063.1"/>
    </source>
</evidence>
<evidence type="ECO:0000313" key="8">
    <source>
        <dbReference type="Proteomes" id="UP000588083"/>
    </source>
</evidence>
<keyword evidence="8" id="KW-1185">Reference proteome</keyword>
<dbReference type="EMBL" id="BLRZ01000185">
    <property type="protein sequence ID" value="GFP31171.1"/>
    <property type="molecule type" value="Genomic_DNA"/>
</dbReference>
<evidence type="ECO:0008006" key="9">
    <source>
        <dbReference type="Google" id="ProtNLM"/>
    </source>
</evidence>